<protein>
    <submittedName>
        <fullName evidence="2">Uncharacterized protein</fullName>
    </submittedName>
</protein>
<dbReference type="EMBL" id="CP002086">
    <property type="protein sequence ID" value="ADJ28427.1"/>
    <property type="molecule type" value="Genomic_DNA"/>
</dbReference>
<dbReference type="HOGENOM" id="CLU_166117_0_0_6"/>
<proteinExistence type="predicted"/>
<dbReference type="Proteomes" id="UP000000393">
    <property type="component" value="Chromosome"/>
</dbReference>
<evidence type="ECO:0000313" key="2">
    <source>
        <dbReference type="EMBL" id="ADJ28427.1"/>
    </source>
</evidence>
<sequence length="81" mass="9201">MTDASFVHSKPHQPGEFALPNSLRRRVYLGLRWFAAPRAFTSGPPDPRLRERENHSANRWQKASKVKFAASKIRGRISVAS</sequence>
<organism evidence="2 3">
    <name type="scientific">Nitrosococcus watsoni (strain C-113)</name>
    <dbReference type="NCBI Taxonomy" id="105559"/>
    <lineage>
        <taxon>Bacteria</taxon>
        <taxon>Pseudomonadati</taxon>
        <taxon>Pseudomonadota</taxon>
        <taxon>Gammaproteobacteria</taxon>
        <taxon>Chromatiales</taxon>
        <taxon>Chromatiaceae</taxon>
        <taxon>Nitrosococcus</taxon>
    </lineage>
</organism>
<reference evidence="2 3" key="1">
    <citation type="submission" date="2010-06" db="EMBL/GenBank/DDBJ databases">
        <title>Complete sequence of chromosome of Nitrosococcus watsoni C-113.</title>
        <authorList>
            <consortium name="US DOE Joint Genome Institute"/>
            <person name="Lucas S."/>
            <person name="Copeland A."/>
            <person name="Lapidus A."/>
            <person name="Cheng J.-F."/>
            <person name="Bruce D."/>
            <person name="Goodwin L."/>
            <person name="Pitluck S."/>
            <person name="Malfatti S.A."/>
            <person name="Chain P.S.G."/>
            <person name="Land M."/>
            <person name="Hauser L."/>
            <person name="Kyrpides N."/>
            <person name="Ivanova N."/>
            <person name="Cambell M.A."/>
            <person name="Heidelberg J.F."/>
            <person name="Klotz M.G."/>
            <person name="Woyke T."/>
        </authorList>
    </citation>
    <scope>NUCLEOTIDE SEQUENCE [LARGE SCALE GENOMIC DNA]</scope>
    <source>
        <strain evidence="2 3">C-113</strain>
    </source>
</reference>
<gene>
    <name evidence="2" type="ordered locus">Nwat_1522</name>
</gene>
<evidence type="ECO:0000313" key="3">
    <source>
        <dbReference type="Proteomes" id="UP000000393"/>
    </source>
</evidence>
<accession>D8K6A0</accession>
<evidence type="ECO:0000256" key="1">
    <source>
        <dbReference type="SAM" id="MobiDB-lite"/>
    </source>
</evidence>
<name>D8K6A0_NITWC</name>
<dbReference type="STRING" id="105559.Nwat_1522"/>
<keyword evidence="3" id="KW-1185">Reference proteome</keyword>
<feature type="compositionally biased region" description="Basic and acidic residues" evidence="1">
    <location>
        <begin position="47"/>
        <end position="56"/>
    </location>
</feature>
<feature type="region of interest" description="Disordered" evidence="1">
    <location>
        <begin position="41"/>
        <end position="61"/>
    </location>
</feature>
<dbReference type="KEGG" id="nwa:Nwat_1522"/>
<dbReference type="AlphaFoldDB" id="D8K6A0"/>